<dbReference type="PROSITE" id="PS51464">
    <property type="entry name" value="SIS"/>
    <property type="match status" value="1"/>
</dbReference>
<dbReference type="CDD" id="cd05013">
    <property type="entry name" value="SIS_RpiR"/>
    <property type="match status" value="1"/>
</dbReference>
<dbReference type="Proteomes" id="UP000234752">
    <property type="component" value="Chromosome eg_2"/>
</dbReference>
<dbReference type="SUPFAM" id="SSF53697">
    <property type="entry name" value="SIS domain"/>
    <property type="match status" value="1"/>
</dbReference>
<evidence type="ECO:0000256" key="2">
    <source>
        <dbReference type="ARBA" id="ARBA00023125"/>
    </source>
</evidence>
<dbReference type="GO" id="GO:0003700">
    <property type="term" value="F:DNA-binding transcription factor activity"/>
    <property type="evidence" value="ECO:0007669"/>
    <property type="project" value="InterPro"/>
</dbReference>
<dbReference type="Gene3D" id="3.40.50.10490">
    <property type="entry name" value="Glucose-6-phosphate isomerase like protein, domain 1"/>
    <property type="match status" value="1"/>
</dbReference>
<feature type="domain" description="SIS" evidence="5">
    <location>
        <begin position="147"/>
        <end position="289"/>
    </location>
</feature>
<dbReference type="GO" id="GO:0097367">
    <property type="term" value="F:carbohydrate derivative binding"/>
    <property type="evidence" value="ECO:0007669"/>
    <property type="project" value="InterPro"/>
</dbReference>
<keyword evidence="3" id="KW-0804">Transcription</keyword>
<sequence length="298" mass="32081">MEEEISDLAAPPATAEELRALILERYDGLSKRLKQIARFVLDQPNETALETLAVIAERTNVQPSAIIRFAKTFGFSGASQMQRLFRDGLVSGNAALNYGERVRSFAQSAATNPARNPAELLSEFVGGNVLALQTLEQPATVEQVDGAIRLIQGADTLYVAGFRRSFPVASYLAYLLQQVGRRTILVDGVAGLARQQMSAIRKGDLLIGISYQPYAGETLELVERAVEQGADILAISDSLVSPIAKPATCVLQVREAEVRGFRSLAASICLAQALAIGLAFAAEEKPVEPAPKRKGRKA</sequence>
<dbReference type="PANTHER" id="PTHR30514:SF20">
    <property type="entry name" value="TRANSCRIPTIONAL REGULATOR"/>
    <property type="match status" value="1"/>
</dbReference>
<keyword evidence="7" id="KW-1185">Reference proteome</keyword>
<evidence type="ECO:0000313" key="6">
    <source>
        <dbReference type="EMBL" id="AUN32841.1"/>
    </source>
</evidence>
<dbReference type="KEGG" id="ncb:C0V82_17535"/>
<dbReference type="SUPFAM" id="SSF46689">
    <property type="entry name" value="Homeodomain-like"/>
    <property type="match status" value="1"/>
</dbReference>
<evidence type="ECO:0000259" key="4">
    <source>
        <dbReference type="PROSITE" id="PS51071"/>
    </source>
</evidence>
<name>A0A2K9NIG5_9PROT</name>
<evidence type="ECO:0000256" key="3">
    <source>
        <dbReference type="ARBA" id="ARBA00023163"/>
    </source>
</evidence>
<dbReference type="InterPro" id="IPR001347">
    <property type="entry name" value="SIS_dom"/>
</dbReference>
<dbReference type="InterPro" id="IPR000281">
    <property type="entry name" value="HTH_RpiR"/>
</dbReference>
<evidence type="ECO:0000313" key="7">
    <source>
        <dbReference type="Proteomes" id="UP000234752"/>
    </source>
</evidence>
<keyword evidence="2" id="KW-0238">DNA-binding</keyword>
<accession>A0A2K9NIG5</accession>
<dbReference type="Gene3D" id="1.10.10.10">
    <property type="entry name" value="Winged helix-like DNA-binding domain superfamily/Winged helix DNA-binding domain"/>
    <property type="match status" value="1"/>
</dbReference>
<dbReference type="InterPro" id="IPR009057">
    <property type="entry name" value="Homeodomain-like_sf"/>
</dbReference>
<dbReference type="Pfam" id="PF01380">
    <property type="entry name" value="SIS"/>
    <property type="match status" value="1"/>
</dbReference>
<dbReference type="Pfam" id="PF01418">
    <property type="entry name" value="HTH_6"/>
    <property type="match status" value="1"/>
</dbReference>
<gene>
    <name evidence="6" type="ORF">C0V82_17535</name>
</gene>
<evidence type="ECO:0000256" key="1">
    <source>
        <dbReference type="ARBA" id="ARBA00023015"/>
    </source>
</evidence>
<dbReference type="EMBL" id="CP025612">
    <property type="protein sequence ID" value="AUN32841.1"/>
    <property type="molecule type" value="Genomic_DNA"/>
</dbReference>
<protein>
    <submittedName>
        <fullName evidence="6">Iron dicitrate transport regulator FecR</fullName>
    </submittedName>
</protein>
<reference evidence="6 7" key="1">
    <citation type="submission" date="2017-12" db="EMBL/GenBank/DDBJ databases">
        <title>Genomes of bacteria within cyanobacterial aggregates.</title>
        <authorList>
            <person name="Cai H."/>
        </authorList>
    </citation>
    <scope>NUCLEOTIDE SEQUENCE [LARGE SCALE GENOMIC DNA]</scope>
    <source>
        <strain evidence="6 7">TH16</strain>
    </source>
</reference>
<organism evidence="6 7">
    <name type="scientific">Niveispirillum cyanobacteriorum</name>
    <dbReference type="NCBI Taxonomy" id="1612173"/>
    <lineage>
        <taxon>Bacteria</taxon>
        <taxon>Pseudomonadati</taxon>
        <taxon>Pseudomonadota</taxon>
        <taxon>Alphaproteobacteria</taxon>
        <taxon>Rhodospirillales</taxon>
        <taxon>Azospirillaceae</taxon>
        <taxon>Niveispirillum</taxon>
    </lineage>
</organism>
<dbReference type="InterPro" id="IPR046348">
    <property type="entry name" value="SIS_dom_sf"/>
</dbReference>
<dbReference type="InterPro" id="IPR036388">
    <property type="entry name" value="WH-like_DNA-bd_sf"/>
</dbReference>
<dbReference type="InterPro" id="IPR047640">
    <property type="entry name" value="RpiR-like"/>
</dbReference>
<dbReference type="GO" id="GO:0003677">
    <property type="term" value="F:DNA binding"/>
    <property type="evidence" value="ECO:0007669"/>
    <property type="project" value="UniProtKB-KW"/>
</dbReference>
<dbReference type="AlphaFoldDB" id="A0A2K9NIG5"/>
<keyword evidence="1" id="KW-0805">Transcription regulation</keyword>
<evidence type="ECO:0000259" key="5">
    <source>
        <dbReference type="PROSITE" id="PS51464"/>
    </source>
</evidence>
<dbReference type="PANTHER" id="PTHR30514">
    <property type="entry name" value="GLUCOKINASE"/>
    <property type="match status" value="1"/>
</dbReference>
<dbReference type="OrthoDB" id="9814005at2"/>
<dbReference type="InterPro" id="IPR035472">
    <property type="entry name" value="RpiR-like_SIS"/>
</dbReference>
<dbReference type="PROSITE" id="PS51071">
    <property type="entry name" value="HTH_RPIR"/>
    <property type="match status" value="1"/>
</dbReference>
<proteinExistence type="predicted"/>
<dbReference type="GO" id="GO:1901135">
    <property type="term" value="P:carbohydrate derivative metabolic process"/>
    <property type="evidence" value="ECO:0007669"/>
    <property type="project" value="InterPro"/>
</dbReference>
<feature type="domain" description="HTH rpiR-type" evidence="4">
    <location>
        <begin position="16"/>
        <end position="92"/>
    </location>
</feature>